<protein>
    <recommendedName>
        <fullName evidence="4">Reverse transcriptase domain-containing protein</fullName>
    </recommendedName>
</protein>
<feature type="compositionally biased region" description="Low complexity" evidence="3">
    <location>
        <begin position="1167"/>
        <end position="1179"/>
    </location>
</feature>
<dbReference type="InterPro" id="IPR052055">
    <property type="entry name" value="Hepadnavirus_pol/RT"/>
</dbReference>
<feature type="compositionally biased region" description="Low complexity" evidence="3">
    <location>
        <begin position="766"/>
        <end position="782"/>
    </location>
</feature>
<dbReference type="PROSITE" id="PS50878">
    <property type="entry name" value="RT_POL"/>
    <property type="match status" value="1"/>
</dbReference>
<evidence type="ECO:0000256" key="1">
    <source>
        <dbReference type="ARBA" id="ARBA00023125"/>
    </source>
</evidence>
<dbReference type="SUPFAM" id="SSF47823">
    <property type="entry name" value="lambda integrase-like, N-terminal domain"/>
    <property type="match status" value="1"/>
</dbReference>
<evidence type="ECO:0000256" key="2">
    <source>
        <dbReference type="ARBA" id="ARBA00023172"/>
    </source>
</evidence>
<feature type="compositionally biased region" description="Low complexity" evidence="3">
    <location>
        <begin position="803"/>
        <end position="818"/>
    </location>
</feature>
<dbReference type="GO" id="GO:0003677">
    <property type="term" value="F:DNA binding"/>
    <property type="evidence" value="ECO:0007669"/>
    <property type="project" value="UniProtKB-KW"/>
</dbReference>
<dbReference type="CDD" id="cd09275">
    <property type="entry name" value="RNase_HI_RT_DIRS1"/>
    <property type="match status" value="1"/>
</dbReference>
<gene>
    <name evidence="5" type="ORF">O0I10_005847</name>
</gene>
<dbReference type="GO" id="GO:0015074">
    <property type="term" value="P:DNA integration"/>
    <property type="evidence" value="ECO:0007669"/>
    <property type="project" value="InterPro"/>
</dbReference>
<organism evidence="5 6">
    <name type="scientific">Lichtheimia ornata</name>
    <dbReference type="NCBI Taxonomy" id="688661"/>
    <lineage>
        <taxon>Eukaryota</taxon>
        <taxon>Fungi</taxon>
        <taxon>Fungi incertae sedis</taxon>
        <taxon>Mucoromycota</taxon>
        <taxon>Mucoromycotina</taxon>
        <taxon>Mucoromycetes</taxon>
        <taxon>Mucorales</taxon>
        <taxon>Lichtheimiaceae</taxon>
        <taxon>Lichtheimia</taxon>
    </lineage>
</organism>
<feature type="region of interest" description="Disordered" evidence="3">
    <location>
        <begin position="21"/>
        <end position="55"/>
    </location>
</feature>
<dbReference type="InterPro" id="IPR011010">
    <property type="entry name" value="DNA_brk_join_enz"/>
</dbReference>
<dbReference type="RefSeq" id="XP_058343407.1">
    <property type="nucleotide sequence ID" value="XM_058485884.1"/>
</dbReference>
<dbReference type="SUPFAM" id="SSF56349">
    <property type="entry name" value="DNA breaking-rejoining enzymes"/>
    <property type="match status" value="1"/>
</dbReference>
<dbReference type="InterPro" id="IPR043128">
    <property type="entry name" value="Rev_trsase/Diguanyl_cyclase"/>
</dbReference>
<dbReference type="EMBL" id="JARTCD010000024">
    <property type="protein sequence ID" value="KAJ8658494.1"/>
    <property type="molecule type" value="Genomic_DNA"/>
</dbReference>
<reference evidence="5 6" key="1">
    <citation type="submission" date="2023-03" db="EMBL/GenBank/DDBJ databases">
        <title>Genome sequence of Lichtheimia ornata CBS 291.66.</title>
        <authorList>
            <person name="Mohabir J.T."/>
            <person name="Shea T.P."/>
            <person name="Kurbessoian T."/>
            <person name="Berby B."/>
            <person name="Fontaine J."/>
            <person name="Livny J."/>
            <person name="Gnirke A."/>
            <person name="Stajich J.E."/>
            <person name="Cuomo C.A."/>
        </authorList>
    </citation>
    <scope>NUCLEOTIDE SEQUENCE [LARGE SCALE GENOMIC DNA]</scope>
    <source>
        <strain evidence="5">CBS 291.66</strain>
    </source>
</reference>
<feature type="region of interest" description="Disordered" evidence="3">
    <location>
        <begin position="766"/>
        <end position="832"/>
    </location>
</feature>
<dbReference type="Gene3D" id="1.10.150.130">
    <property type="match status" value="1"/>
</dbReference>
<dbReference type="Gene3D" id="3.30.70.270">
    <property type="match status" value="1"/>
</dbReference>
<feature type="region of interest" description="Disordered" evidence="3">
    <location>
        <begin position="186"/>
        <end position="205"/>
    </location>
</feature>
<sequence length="1179" mass="134736">MSHDQQETPPAWAMALIERLQALESQQQQHQQQQPGSMADESMDDQINDPFISTRSPETDLHLYPEFKAALPGVDQDFFRRPLPEAERRRFLADCPRNLAREYMPPILNDIPVSRDTKRVDSQLADIQFRLSGITRPLDLFLHRTLQQGPPSREAVIEFVNVVHELLVDTASHISQQRINNMYRHTQGKGQAPRVAPTSSPTPLLDPKTLVDHVSLAKAVYQAGNRNGRFSATFPQSRPQREKSGFKPTIGGSLQHFAAAWLHLTNDTWLQDVIQLGFKIPFTRPPPLTSQVVQPTFSLQEQRFIDMEIQALLNKNAIEFVPRDSIGFRSRLFTIPKKTGDRRPVLNLKPLNQFVQHRHFKMETMKQVCTLIRQGDYLTSIDLTDAFLHVLIHPSSRRYLQFVWKNQLLQWRTLPFGLALSPYVFTKVLRPVLRWARRKGIRITAYLDDLLIIAKDYTTSQLHTQMVQHKLLDLGFNIKMSKSSLIPSQQLEHLGFLIDTQMMQLQVPVAKIRDLRREASRLLNKTTCPIKQIASFIGKAQSLLMAVFPARLKTRHLLALKNRTIRHLKAWDKVVELPLQARQELEWWRDNLRTWNGKSFLPQLPEAELYTDASDLGWGIVSQNRTWQGQWNIKDQQQHINWKELMVIWKAIHLPNFQGKCLQIYCDNMTTIAYVNKFGGTRSPLLMDLANDIWNYCLTTNTRLQLRYIPSAFNPADSPSRRLQHQIEWKIAPQFFQHLNQLWGPHHVDLFASHLNHQLPKSALHLSSVESSSSDHTTASGSTPTSNLNHTMVAVSNMVPHTSSNNNTSSSQDSSLSSGVTTRSRSKRLAQESSLEFDGLARKRQRLTDMGASSAAQRIIMNPVSIKRHKKYSFVQKRFIQWCEQQDLDPFQPSTSNLINFLAAGHQERQWQPNTILSYRTALLQLFDDPSIVTRDPIYLAFCQGVNEQVIKSAQHTQVNIDPVLQHFHQLGSNMDMPMIDLTAKLCWLLGICGFLRPADIERIDLDLCSFSESSTTITLQIKGPKERRHGSRITRSVVINQHPSPLLCPVRAFHAYHQRMAHIPCRRTHPVIPGATLNALIRRHNNPHHAITAQRIGKHIRKVMDLLPQSTNVKARALGATRALQAGATVDDVICHGGWSSREIFETFYRINKETHSQVSDLALGSSSTEVSDSLESQ</sequence>
<evidence type="ECO:0000313" key="6">
    <source>
        <dbReference type="Proteomes" id="UP001234581"/>
    </source>
</evidence>
<dbReference type="SUPFAM" id="SSF56672">
    <property type="entry name" value="DNA/RNA polymerases"/>
    <property type="match status" value="1"/>
</dbReference>
<dbReference type="InterPro" id="IPR043502">
    <property type="entry name" value="DNA/RNA_pol_sf"/>
</dbReference>
<dbReference type="Gene3D" id="3.10.10.10">
    <property type="entry name" value="HIV Type 1 Reverse Transcriptase, subunit A, domain 1"/>
    <property type="match status" value="1"/>
</dbReference>
<accession>A0AAD7V374</accession>
<feature type="region of interest" description="Disordered" evidence="3">
    <location>
        <begin position="1160"/>
        <end position="1179"/>
    </location>
</feature>
<dbReference type="Pfam" id="PF00078">
    <property type="entry name" value="RVT_1"/>
    <property type="match status" value="1"/>
</dbReference>
<keyword evidence="2" id="KW-0233">DNA recombination</keyword>
<dbReference type="CDD" id="cd03714">
    <property type="entry name" value="RT_DIRS1"/>
    <property type="match status" value="1"/>
</dbReference>
<keyword evidence="1" id="KW-0238">DNA-binding</keyword>
<proteinExistence type="predicted"/>
<dbReference type="InterPro" id="IPR013762">
    <property type="entry name" value="Integrase-like_cat_sf"/>
</dbReference>
<dbReference type="Proteomes" id="UP001234581">
    <property type="component" value="Unassembled WGS sequence"/>
</dbReference>
<dbReference type="GeneID" id="83213259"/>
<dbReference type="PANTHER" id="PTHR33050:SF7">
    <property type="entry name" value="RIBONUCLEASE H"/>
    <property type="match status" value="1"/>
</dbReference>
<dbReference type="AlphaFoldDB" id="A0AAD7V374"/>
<feature type="domain" description="Reverse transcriptase" evidence="4">
    <location>
        <begin position="316"/>
        <end position="498"/>
    </location>
</feature>
<name>A0AAD7V374_9FUNG</name>
<evidence type="ECO:0000313" key="5">
    <source>
        <dbReference type="EMBL" id="KAJ8658494.1"/>
    </source>
</evidence>
<dbReference type="PANTHER" id="PTHR33050">
    <property type="entry name" value="REVERSE TRANSCRIPTASE DOMAIN-CONTAINING PROTEIN"/>
    <property type="match status" value="1"/>
</dbReference>
<dbReference type="GO" id="GO:0006310">
    <property type="term" value="P:DNA recombination"/>
    <property type="evidence" value="ECO:0007669"/>
    <property type="project" value="UniProtKB-KW"/>
</dbReference>
<dbReference type="InterPro" id="IPR000477">
    <property type="entry name" value="RT_dom"/>
</dbReference>
<evidence type="ECO:0000256" key="3">
    <source>
        <dbReference type="SAM" id="MobiDB-lite"/>
    </source>
</evidence>
<evidence type="ECO:0000259" key="4">
    <source>
        <dbReference type="PROSITE" id="PS50878"/>
    </source>
</evidence>
<keyword evidence="6" id="KW-1185">Reference proteome</keyword>
<dbReference type="Gene3D" id="1.10.443.10">
    <property type="entry name" value="Intergrase catalytic core"/>
    <property type="match status" value="1"/>
</dbReference>
<comment type="caution">
    <text evidence="5">The sequence shown here is derived from an EMBL/GenBank/DDBJ whole genome shotgun (WGS) entry which is preliminary data.</text>
</comment>
<dbReference type="InterPro" id="IPR010998">
    <property type="entry name" value="Integrase_recombinase_N"/>
</dbReference>